<reference evidence="2 3" key="3">
    <citation type="submission" date="2020-02" db="EMBL/GenBank/DDBJ databases">
        <title>Newly sequenced genome of strain CSTR1 showed variability in Candidatus Kuenenia stuttgartiensis genomes.</title>
        <authorList>
            <person name="Ding C."/>
            <person name="Adrian L."/>
        </authorList>
    </citation>
    <scope>NUCLEOTIDE SEQUENCE [LARGE SCALE GENOMIC DNA]</scope>
    <source>
        <strain evidence="2 3">CSTR1</strain>
    </source>
</reference>
<name>Q1Q4F9_KUEST</name>
<reference evidence="1" key="2">
    <citation type="submission" date="2006-01" db="EMBL/GenBank/DDBJ databases">
        <authorList>
            <person name="Genoscope"/>
        </authorList>
    </citation>
    <scope>NUCLEOTIDE SEQUENCE</scope>
</reference>
<protein>
    <submittedName>
        <fullName evidence="1">Uncharacterized protein</fullName>
    </submittedName>
</protein>
<reference evidence="1" key="1">
    <citation type="journal article" date="2006" name="Nature">
        <title>Deciphering the evolution and metabolism of an anammox bacterium from a community genome.</title>
        <authorList>
            <person name="Strous M."/>
            <person name="Pelletier E."/>
            <person name="Mangenot S."/>
            <person name="Rattei T."/>
            <person name="Lehner A."/>
            <person name="Taylor M.W."/>
            <person name="Horn M."/>
            <person name="Daims H."/>
            <person name="Bartol-Mavel D."/>
            <person name="Wincker P."/>
            <person name="Barbe V."/>
            <person name="Fonknechten N."/>
            <person name="Vallenet D."/>
            <person name="Segurens B."/>
            <person name="Schenowitz-Truong C."/>
            <person name="Medigue C."/>
            <person name="Collingro A."/>
            <person name="Snel B."/>
            <person name="Dutilh B.E."/>
            <person name="OpDenCamp H.J.M."/>
            <person name="vanDerDrift C."/>
            <person name="Cirpus I."/>
            <person name="vanDePas-Schoonen K.T."/>
            <person name="Harhangi H.R."/>
            <person name="vanNiftrik L."/>
            <person name="Schmid M."/>
            <person name="Keltjens J."/>
            <person name="vanDeVossenberg J."/>
            <person name="Kartal B."/>
            <person name="Meier H."/>
            <person name="Frishman D."/>
            <person name="Huynen M.A."/>
            <person name="Mewes H."/>
            <person name="Weissenbach J."/>
            <person name="Jetten M.S.M."/>
            <person name="Wagner M."/>
            <person name="LePaslier D."/>
        </authorList>
    </citation>
    <scope>NUCLEOTIDE SEQUENCE</scope>
</reference>
<dbReference type="EMBL" id="CT573071">
    <property type="protein sequence ID" value="CAJ74894.1"/>
    <property type="molecule type" value="Genomic_DNA"/>
</dbReference>
<sequence>MPRNNKYAFAFTMLSSKSPPTILPELKSSSPDIINWEATPNSHLSHHSRVHSLEGFCP</sequence>
<dbReference type="AlphaFoldDB" id="Q1Q4F9"/>
<gene>
    <name evidence="2" type="ORF">KsCSTR_33410</name>
    <name evidence="1" type="ORF">kuste4132</name>
</gene>
<evidence type="ECO:0000313" key="1">
    <source>
        <dbReference type="EMBL" id="CAJ74894.1"/>
    </source>
</evidence>
<organism evidence="1">
    <name type="scientific">Kuenenia stuttgartiensis</name>
    <dbReference type="NCBI Taxonomy" id="174633"/>
    <lineage>
        <taxon>Bacteria</taxon>
        <taxon>Pseudomonadati</taxon>
        <taxon>Planctomycetota</taxon>
        <taxon>Candidatus Brocadiia</taxon>
        <taxon>Candidatus Brocadiales</taxon>
        <taxon>Candidatus Brocadiaceae</taxon>
        <taxon>Candidatus Kuenenia</taxon>
    </lineage>
</organism>
<accession>Q1Q4F9</accession>
<dbReference type="Proteomes" id="UP000501926">
    <property type="component" value="Chromosome"/>
</dbReference>
<proteinExistence type="predicted"/>
<evidence type="ECO:0000313" key="2">
    <source>
        <dbReference type="EMBL" id="QII12720.1"/>
    </source>
</evidence>
<evidence type="ECO:0000313" key="3">
    <source>
        <dbReference type="Proteomes" id="UP000501926"/>
    </source>
</evidence>
<dbReference type="EMBL" id="CP049055">
    <property type="protein sequence ID" value="QII12720.1"/>
    <property type="molecule type" value="Genomic_DNA"/>
</dbReference>